<sequence>MKKFLSGVLALFLSASLCMAQAPATATAKKETKAVTAKTTPQAAKPAPAAGPLKKDGTPDKRFKENKATAGPKKKDGTADMRYKANKKAAAKKKS</sequence>
<feature type="compositionally biased region" description="Basic residues" evidence="1">
    <location>
        <begin position="84"/>
        <end position="95"/>
    </location>
</feature>
<feature type="signal peptide" evidence="2">
    <location>
        <begin position="1"/>
        <end position="20"/>
    </location>
</feature>
<evidence type="ECO:0000313" key="4">
    <source>
        <dbReference type="Proteomes" id="UP001549749"/>
    </source>
</evidence>
<gene>
    <name evidence="3" type="ORF">ABR189_16695</name>
</gene>
<reference evidence="3 4" key="1">
    <citation type="submission" date="2024-06" db="EMBL/GenBank/DDBJ databases">
        <title>Chitinophaga defluvii sp. nov., isolated from municipal sewage.</title>
        <authorList>
            <person name="Zhang L."/>
        </authorList>
    </citation>
    <scope>NUCLEOTIDE SEQUENCE [LARGE SCALE GENOMIC DNA]</scope>
    <source>
        <strain evidence="3 4">H8</strain>
    </source>
</reference>
<evidence type="ECO:0008006" key="5">
    <source>
        <dbReference type="Google" id="ProtNLM"/>
    </source>
</evidence>
<dbReference type="Proteomes" id="UP001549749">
    <property type="component" value="Unassembled WGS sequence"/>
</dbReference>
<dbReference type="RefSeq" id="WP_354661592.1">
    <property type="nucleotide sequence ID" value="NZ_JBEXAC010000002.1"/>
</dbReference>
<feature type="chain" id="PRO_5046711088" description="Pentapeptide MXKDX repeat protein" evidence="2">
    <location>
        <begin position="21"/>
        <end position="95"/>
    </location>
</feature>
<name>A0ABV2T7L6_9BACT</name>
<evidence type="ECO:0000313" key="3">
    <source>
        <dbReference type="EMBL" id="MET6999027.1"/>
    </source>
</evidence>
<evidence type="ECO:0000256" key="1">
    <source>
        <dbReference type="SAM" id="MobiDB-lite"/>
    </source>
</evidence>
<feature type="region of interest" description="Disordered" evidence="1">
    <location>
        <begin position="28"/>
        <end position="95"/>
    </location>
</feature>
<keyword evidence="2" id="KW-0732">Signal</keyword>
<dbReference type="EMBL" id="JBEXAC010000002">
    <property type="protein sequence ID" value="MET6999027.1"/>
    <property type="molecule type" value="Genomic_DNA"/>
</dbReference>
<protein>
    <recommendedName>
        <fullName evidence="5">Pentapeptide MXKDX repeat protein</fullName>
    </recommendedName>
</protein>
<feature type="compositionally biased region" description="Basic and acidic residues" evidence="1">
    <location>
        <begin position="53"/>
        <end position="83"/>
    </location>
</feature>
<organism evidence="3 4">
    <name type="scientific">Chitinophaga defluvii</name>
    <dbReference type="NCBI Taxonomy" id="3163343"/>
    <lineage>
        <taxon>Bacteria</taxon>
        <taxon>Pseudomonadati</taxon>
        <taxon>Bacteroidota</taxon>
        <taxon>Chitinophagia</taxon>
        <taxon>Chitinophagales</taxon>
        <taxon>Chitinophagaceae</taxon>
        <taxon>Chitinophaga</taxon>
    </lineage>
</organism>
<comment type="caution">
    <text evidence="3">The sequence shown here is derived from an EMBL/GenBank/DDBJ whole genome shotgun (WGS) entry which is preliminary data.</text>
</comment>
<accession>A0ABV2T7L6</accession>
<evidence type="ECO:0000256" key="2">
    <source>
        <dbReference type="SAM" id="SignalP"/>
    </source>
</evidence>
<keyword evidence="4" id="KW-1185">Reference proteome</keyword>
<feature type="compositionally biased region" description="Low complexity" evidence="1">
    <location>
        <begin position="34"/>
        <end position="52"/>
    </location>
</feature>
<proteinExistence type="predicted"/>